<name>A0ABZ1LF41_9ACTN</name>
<dbReference type="CDD" id="cd07377">
    <property type="entry name" value="WHTH_GntR"/>
    <property type="match status" value="1"/>
</dbReference>
<dbReference type="SMART" id="SM00345">
    <property type="entry name" value="HTH_GNTR"/>
    <property type="match status" value="1"/>
</dbReference>
<dbReference type="InterPro" id="IPR000524">
    <property type="entry name" value="Tscrpt_reg_HTH_GntR"/>
</dbReference>
<dbReference type="Gene3D" id="1.10.10.10">
    <property type="entry name" value="Winged helix-like DNA-binding domain superfamily/Winged helix DNA-binding domain"/>
    <property type="match status" value="1"/>
</dbReference>
<protein>
    <submittedName>
        <fullName evidence="6">GntR family transcriptional regulator</fullName>
    </submittedName>
</protein>
<gene>
    <name evidence="6" type="ORF">OG814_29400</name>
</gene>
<evidence type="ECO:0000256" key="3">
    <source>
        <dbReference type="ARBA" id="ARBA00023163"/>
    </source>
</evidence>
<dbReference type="InterPro" id="IPR036390">
    <property type="entry name" value="WH_DNA-bd_sf"/>
</dbReference>
<feature type="compositionally biased region" description="Basic and acidic residues" evidence="4">
    <location>
        <begin position="231"/>
        <end position="245"/>
    </location>
</feature>
<feature type="region of interest" description="Disordered" evidence="4">
    <location>
        <begin position="221"/>
        <end position="257"/>
    </location>
</feature>
<accession>A0ABZ1LF41</accession>
<dbReference type="InterPro" id="IPR011711">
    <property type="entry name" value="GntR_C"/>
</dbReference>
<dbReference type="SMART" id="SM00895">
    <property type="entry name" value="FCD"/>
    <property type="match status" value="1"/>
</dbReference>
<evidence type="ECO:0000259" key="5">
    <source>
        <dbReference type="PROSITE" id="PS50949"/>
    </source>
</evidence>
<dbReference type="SUPFAM" id="SSF48008">
    <property type="entry name" value="GntR ligand-binding domain-like"/>
    <property type="match status" value="1"/>
</dbReference>
<evidence type="ECO:0000256" key="2">
    <source>
        <dbReference type="ARBA" id="ARBA00023125"/>
    </source>
</evidence>
<keyword evidence="7" id="KW-1185">Reference proteome</keyword>
<dbReference type="PANTHER" id="PTHR43537:SF5">
    <property type="entry name" value="UXU OPERON TRANSCRIPTIONAL REGULATOR"/>
    <property type="match status" value="1"/>
</dbReference>
<reference evidence="6 7" key="1">
    <citation type="submission" date="2022-10" db="EMBL/GenBank/DDBJ databases">
        <title>The complete genomes of actinobacterial strains from the NBC collection.</title>
        <authorList>
            <person name="Joergensen T.S."/>
            <person name="Alvarez Arevalo M."/>
            <person name="Sterndorff E.B."/>
            <person name="Faurdal D."/>
            <person name="Vuksanovic O."/>
            <person name="Mourched A.-S."/>
            <person name="Charusanti P."/>
            <person name="Shaw S."/>
            <person name="Blin K."/>
            <person name="Weber T."/>
        </authorList>
    </citation>
    <scope>NUCLEOTIDE SEQUENCE [LARGE SCALE GENOMIC DNA]</scope>
    <source>
        <strain evidence="6 7">NBC_00123</strain>
    </source>
</reference>
<proteinExistence type="predicted"/>
<sequence length="257" mass="28686">MIVHSPAARGTAIGDTHPSLRERVYVELRERIIEGEYPAGTRLVEREIADGLRVSRVPVREAMQRLESEGFLSVQPRRGSVVADFGPEDAEHLFDVRENLEGLAARLAARHAGPAQLRDLERLLARARKAAESGRLREAVSLNADFHRQIVELSGNPLLVDLMAPLDSRLRRLFRLTSAQSDGEPMCGAHERLYEAVRDHDEDGAEALARAHVADTRASAARLLSAPGQREQAREPEREQTREPEQAPEQKQAREPE</sequence>
<dbReference type="InterPro" id="IPR008920">
    <property type="entry name" value="TF_FadR/GntR_C"/>
</dbReference>
<keyword evidence="2" id="KW-0238">DNA-binding</keyword>
<dbReference type="RefSeq" id="WP_406336056.1">
    <property type="nucleotide sequence ID" value="NZ_CP108188.1"/>
</dbReference>
<dbReference type="Gene3D" id="1.20.120.530">
    <property type="entry name" value="GntR ligand-binding domain-like"/>
    <property type="match status" value="1"/>
</dbReference>
<dbReference type="SUPFAM" id="SSF46785">
    <property type="entry name" value="Winged helix' DNA-binding domain"/>
    <property type="match status" value="1"/>
</dbReference>
<evidence type="ECO:0000313" key="7">
    <source>
        <dbReference type="Proteomes" id="UP001622594"/>
    </source>
</evidence>
<dbReference type="InterPro" id="IPR036388">
    <property type="entry name" value="WH-like_DNA-bd_sf"/>
</dbReference>
<feature type="domain" description="HTH gntR-type" evidence="5">
    <location>
        <begin position="18"/>
        <end position="85"/>
    </location>
</feature>
<dbReference type="PRINTS" id="PR00035">
    <property type="entry name" value="HTHGNTR"/>
</dbReference>
<dbReference type="EMBL" id="CP108188">
    <property type="protein sequence ID" value="WTR73107.1"/>
    <property type="molecule type" value="Genomic_DNA"/>
</dbReference>
<dbReference type="Proteomes" id="UP001622594">
    <property type="component" value="Chromosome"/>
</dbReference>
<dbReference type="PANTHER" id="PTHR43537">
    <property type="entry name" value="TRANSCRIPTIONAL REGULATOR, GNTR FAMILY"/>
    <property type="match status" value="1"/>
</dbReference>
<evidence type="ECO:0000313" key="6">
    <source>
        <dbReference type="EMBL" id="WTR73107.1"/>
    </source>
</evidence>
<evidence type="ECO:0000256" key="4">
    <source>
        <dbReference type="SAM" id="MobiDB-lite"/>
    </source>
</evidence>
<dbReference type="PROSITE" id="PS50949">
    <property type="entry name" value="HTH_GNTR"/>
    <property type="match status" value="1"/>
</dbReference>
<dbReference type="Pfam" id="PF00392">
    <property type="entry name" value="GntR"/>
    <property type="match status" value="1"/>
</dbReference>
<keyword evidence="3" id="KW-0804">Transcription</keyword>
<dbReference type="Pfam" id="PF07729">
    <property type="entry name" value="FCD"/>
    <property type="match status" value="1"/>
</dbReference>
<keyword evidence="1" id="KW-0805">Transcription regulation</keyword>
<evidence type="ECO:0000256" key="1">
    <source>
        <dbReference type="ARBA" id="ARBA00023015"/>
    </source>
</evidence>
<organism evidence="6 7">
    <name type="scientific">Streptomyces zaomyceticus</name>
    <dbReference type="NCBI Taxonomy" id="68286"/>
    <lineage>
        <taxon>Bacteria</taxon>
        <taxon>Bacillati</taxon>
        <taxon>Actinomycetota</taxon>
        <taxon>Actinomycetes</taxon>
        <taxon>Kitasatosporales</taxon>
        <taxon>Streptomycetaceae</taxon>
        <taxon>Streptomyces</taxon>
    </lineage>
</organism>